<comment type="caution">
    <text evidence="1">The sequence shown here is derived from an EMBL/GenBank/DDBJ whole genome shotgun (WGS) entry which is preliminary data.</text>
</comment>
<proteinExistence type="predicted"/>
<name>A0ABR8N423_9BACL</name>
<protein>
    <recommendedName>
        <fullName evidence="3">Polymer-forming cytoskeletal protein</fullName>
    </recommendedName>
</protein>
<keyword evidence="2" id="KW-1185">Reference proteome</keyword>
<dbReference type="EMBL" id="JACXZA010000005">
    <property type="protein sequence ID" value="MBD3921199.1"/>
    <property type="molecule type" value="Genomic_DNA"/>
</dbReference>
<evidence type="ECO:0008006" key="3">
    <source>
        <dbReference type="Google" id="ProtNLM"/>
    </source>
</evidence>
<accession>A0ABR8N423</accession>
<evidence type="ECO:0000313" key="1">
    <source>
        <dbReference type="EMBL" id="MBD3921199.1"/>
    </source>
</evidence>
<gene>
    <name evidence="1" type="ORF">H8B09_20695</name>
</gene>
<organism evidence="1 2">
    <name type="scientific">Paenibacillus terricola</name>
    <dbReference type="NCBI Taxonomy" id="2763503"/>
    <lineage>
        <taxon>Bacteria</taxon>
        <taxon>Bacillati</taxon>
        <taxon>Bacillota</taxon>
        <taxon>Bacilli</taxon>
        <taxon>Bacillales</taxon>
        <taxon>Paenibacillaceae</taxon>
        <taxon>Paenibacillus</taxon>
    </lineage>
</organism>
<reference evidence="1 2" key="1">
    <citation type="submission" date="2020-09" db="EMBL/GenBank/DDBJ databases">
        <title>Paenibacillus sp. strain PR3 16S rRNA gene Genome sequencing and assembly.</title>
        <authorList>
            <person name="Kim J."/>
        </authorList>
    </citation>
    <scope>NUCLEOTIDE SEQUENCE [LARGE SCALE GENOMIC DNA]</scope>
    <source>
        <strain evidence="1 2">PR3</strain>
    </source>
</reference>
<sequence length="224" mass="24269">MNAAYRGSAKVVGNGSIAGGSYDSVRIMGDSEVLGPIDCHTFSCMGNCRIKGHVHADRKFKATGDVTVEGEWSGEELKLLGQIVIRGNVRGRVVAATGSLEARGYVEAEHLTIKGAITVDGLINAEQIDIGLYGPCSVKEIGGREIRIRRSSWMSVKNWIKSQTKTELTASVIEGDDIYLEYTKADVVRGNQVHIGKGCEIGRVEYRKSLHVSRSAKTGVEVQM</sequence>
<dbReference type="Proteomes" id="UP000609346">
    <property type="component" value="Unassembled WGS sequence"/>
</dbReference>
<evidence type="ECO:0000313" key="2">
    <source>
        <dbReference type="Proteomes" id="UP000609346"/>
    </source>
</evidence>
<dbReference type="RefSeq" id="WP_191205475.1">
    <property type="nucleotide sequence ID" value="NZ_JACXZA010000005.1"/>
</dbReference>